<evidence type="ECO:0000313" key="2">
    <source>
        <dbReference type="EMBL" id="ACQ81659.1"/>
    </source>
</evidence>
<keyword evidence="3" id="KW-1185">Reference proteome</keyword>
<dbReference type="HOGENOM" id="CLU_210415_1_1_11"/>
<organism evidence="2 3">
    <name type="scientific">Beutenbergia cavernae (strain ATCC BAA-8 / DSM 12333 / CCUG 43141 / JCM 11478 / NBRC 16432 / NCIMB 13614 / HKI 0122)</name>
    <dbReference type="NCBI Taxonomy" id="471853"/>
    <lineage>
        <taxon>Bacteria</taxon>
        <taxon>Bacillati</taxon>
        <taxon>Actinomycetota</taxon>
        <taxon>Actinomycetes</taxon>
        <taxon>Micrococcales</taxon>
        <taxon>Beutenbergiaceae</taxon>
        <taxon>Beutenbergia</taxon>
    </lineage>
</organism>
<dbReference type="Proteomes" id="UP000007962">
    <property type="component" value="Chromosome"/>
</dbReference>
<accession>C5C234</accession>
<feature type="transmembrane region" description="Helical" evidence="1">
    <location>
        <begin position="6"/>
        <end position="26"/>
    </location>
</feature>
<evidence type="ECO:0000256" key="1">
    <source>
        <dbReference type="SAM" id="Phobius"/>
    </source>
</evidence>
<keyword evidence="1" id="KW-0812">Transmembrane</keyword>
<dbReference type="KEGG" id="bcv:Bcav_3417"/>
<protein>
    <submittedName>
        <fullName evidence="2">Uncharacterized protein</fullName>
    </submittedName>
</protein>
<name>C5C234_BEUC1</name>
<proteinExistence type="predicted"/>
<keyword evidence="1" id="KW-0472">Membrane</keyword>
<keyword evidence="1" id="KW-1133">Transmembrane helix</keyword>
<evidence type="ECO:0000313" key="3">
    <source>
        <dbReference type="Proteomes" id="UP000007962"/>
    </source>
</evidence>
<reference evidence="2 3" key="1">
    <citation type="journal article" date="2009" name="Stand. Genomic Sci.">
        <title>Complete genome sequence of Beutenbergia cavernae type strain (HKI 0122).</title>
        <authorList>
            <person name="Land M."/>
            <person name="Pukall R."/>
            <person name="Abt B."/>
            <person name="Goker M."/>
            <person name="Rohde M."/>
            <person name="Glavina Del Rio T."/>
            <person name="Tice H."/>
            <person name="Copeland A."/>
            <person name="Cheng J.F."/>
            <person name="Lucas S."/>
            <person name="Chen F."/>
            <person name="Nolan M."/>
            <person name="Bruce D."/>
            <person name="Goodwin L."/>
            <person name="Pitluck S."/>
            <person name="Ivanova N."/>
            <person name="Mavromatis K."/>
            <person name="Ovchinnikova G."/>
            <person name="Pati A."/>
            <person name="Chen A."/>
            <person name="Palaniappan K."/>
            <person name="Hauser L."/>
            <person name="Chang Y.J."/>
            <person name="Jefferies C.C."/>
            <person name="Saunders E."/>
            <person name="Brettin T."/>
            <person name="Detter J.C."/>
            <person name="Han C."/>
            <person name="Chain P."/>
            <person name="Bristow J."/>
            <person name="Eisen J.A."/>
            <person name="Markowitz V."/>
            <person name="Hugenholtz P."/>
            <person name="Kyrpides N.C."/>
            <person name="Klenk H.P."/>
            <person name="Lapidus A."/>
        </authorList>
    </citation>
    <scope>NUCLEOTIDE SEQUENCE [LARGE SCALE GENOMIC DNA]</scope>
    <source>
        <strain evidence="3">ATCC BAA-8 / DSM 12333 / NBRC 16432</strain>
    </source>
</reference>
<dbReference type="AlphaFoldDB" id="C5C234"/>
<sequence length="33" mass="3586">MLEAVFTALVIAVGVGSAWFAGYVVYRLLKGQR</sequence>
<dbReference type="EMBL" id="CP001618">
    <property type="protein sequence ID" value="ACQ81659.1"/>
    <property type="molecule type" value="Genomic_DNA"/>
</dbReference>
<gene>
    <name evidence="2" type="ordered locus">Bcav_3417</name>
</gene>